<dbReference type="Pfam" id="PF20282">
    <property type="entry name" value="CTD6"/>
    <property type="match status" value="1"/>
</dbReference>
<sequence length="343" mass="39434">MSTPVYHPGPEQPTPEQRLLLFNDEKWEMFIEQCARQLQVEGKYTHVHRLGGAGDKGRDVCGYLHPLPEESTWDLYQGKYYAGTLSPSAFAPDLAKFLWYVFSEEYTRPLNYYICALKVGPSLLDYTLNPERFKAWMLKEWKDKSGNFVTFKKELTPELNKFIQNFPFEVIKVKPSADLLEIHSRSCKHWEMFGVLPARQPDPIMPENPDTNEHQFVKALLDVYQELDQIELSHLTDIPKKYQKHFKAQRMLFYSAEGLNRFSRDKLPGAFDDLKNQVEVGIGSSLNYPHANGLTRLKEVLDTANVLQVTANPLSGRLQAGDLGGTCHHLANQGRVKWVDEDE</sequence>
<dbReference type="Proteomes" id="UP000183223">
    <property type="component" value="Unassembled WGS sequence"/>
</dbReference>
<proteinExistence type="predicted"/>
<organism evidence="2 3">
    <name type="scientific">Photorhabdus luminescens</name>
    <name type="common">Xenorhabdus luminescens</name>
    <dbReference type="NCBI Taxonomy" id="29488"/>
    <lineage>
        <taxon>Bacteria</taxon>
        <taxon>Pseudomonadati</taxon>
        <taxon>Pseudomonadota</taxon>
        <taxon>Gammaproteobacteria</taxon>
        <taxon>Enterobacterales</taxon>
        <taxon>Morganellaceae</taxon>
        <taxon>Photorhabdus</taxon>
    </lineage>
</organism>
<dbReference type="RefSeq" id="WP_049582947.1">
    <property type="nucleotide sequence ID" value="NZ_CAWQXX010000065.1"/>
</dbReference>
<gene>
    <name evidence="2" type="ORF">SAMN02982990_03326</name>
</gene>
<reference evidence="3" key="1">
    <citation type="submission" date="2016-10" db="EMBL/GenBank/DDBJ databases">
        <authorList>
            <person name="Varghese N."/>
            <person name="Submissions S."/>
        </authorList>
    </citation>
    <scope>NUCLEOTIDE SEQUENCE [LARGE SCALE GENOMIC DNA]</scope>
    <source>
        <strain evidence="3">ATCC 29999</strain>
    </source>
</reference>
<evidence type="ECO:0000259" key="1">
    <source>
        <dbReference type="Pfam" id="PF20282"/>
    </source>
</evidence>
<dbReference type="AlphaFoldDB" id="A0A1G5R7K2"/>
<dbReference type="GeneID" id="45655940"/>
<dbReference type="OrthoDB" id="3242664at2"/>
<dbReference type="InterPro" id="IPR046914">
    <property type="entry name" value="ABC-3C_CTD6"/>
</dbReference>
<feature type="domain" description="ABC-three component systems C-terminal" evidence="1">
    <location>
        <begin position="213"/>
        <end position="338"/>
    </location>
</feature>
<accession>A0A1G5R7K2</accession>
<evidence type="ECO:0000313" key="2">
    <source>
        <dbReference type="EMBL" id="SCZ69760.1"/>
    </source>
</evidence>
<keyword evidence="3" id="KW-1185">Reference proteome</keyword>
<name>A0A1G5R7K2_PHOLU</name>
<dbReference type="EMBL" id="FMWJ01000018">
    <property type="protein sequence ID" value="SCZ69760.1"/>
    <property type="molecule type" value="Genomic_DNA"/>
</dbReference>
<evidence type="ECO:0000313" key="3">
    <source>
        <dbReference type="Proteomes" id="UP000183223"/>
    </source>
</evidence>
<protein>
    <recommendedName>
        <fullName evidence="1">ABC-three component systems C-terminal domain-containing protein</fullName>
    </recommendedName>
</protein>